<dbReference type="InterPro" id="IPR050295">
    <property type="entry name" value="Plant_2OG-oxidoreductases"/>
</dbReference>
<protein>
    <submittedName>
        <fullName evidence="12">Putative 2-oxoglutarate-dependent dioxygenase</fullName>
    </submittedName>
</protein>
<evidence type="ECO:0000313" key="13">
    <source>
        <dbReference type="Proteomes" id="UP000251960"/>
    </source>
</evidence>
<dbReference type="InterPro" id="IPR027443">
    <property type="entry name" value="IPNS-like_sf"/>
</dbReference>
<comment type="caution">
    <text evidence="12">The sequence shown here is derived from an EMBL/GenBank/DDBJ whole genome shotgun (WGS) entry which is preliminary data.</text>
</comment>
<evidence type="ECO:0000256" key="2">
    <source>
        <dbReference type="ARBA" id="ARBA00001961"/>
    </source>
</evidence>
<keyword evidence="5" id="KW-1184">Jasmonic acid signaling pathway</keyword>
<comment type="catalytic activity">
    <reaction evidence="9">
        <text>jasmonate + 2-oxoglutarate + O2 = (1R,2R)-12-hydroxyjasmonate + succinate + CO2</text>
        <dbReference type="Rhea" id="RHEA:67144"/>
        <dbReference type="ChEBI" id="CHEBI:15379"/>
        <dbReference type="ChEBI" id="CHEBI:16526"/>
        <dbReference type="ChEBI" id="CHEBI:16810"/>
        <dbReference type="ChEBI" id="CHEBI:30031"/>
        <dbReference type="ChEBI" id="CHEBI:58431"/>
        <dbReference type="ChEBI" id="CHEBI:132022"/>
    </reaction>
    <physiologicalReaction direction="left-to-right" evidence="9">
        <dbReference type="Rhea" id="RHEA:67145"/>
    </physiologicalReaction>
</comment>
<dbReference type="Proteomes" id="UP000251960">
    <property type="component" value="Unassembled WGS sequence"/>
</dbReference>
<dbReference type="ExpressionAtlas" id="A0A3L6D7T0">
    <property type="expression patterns" value="baseline and differential"/>
</dbReference>
<evidence type="ECO:0000313" key="12">
    <source>
        <dbReference type="EMBL" id="PWZ04609.1"/>
    </source>
</evidence>
<evidence type="ECO:0000256" key="4">
    <source>
        <dbReference type="ARBA" id="ARBA00022723"/>
    </source>
</evidence>
<dbReference type="AlphaFoldDB" id="A0A3L6D7T0"/>
<feature type="domain" description="Fe2OG dioxygenase" evidence="11">
    <location>
        <begin position="222"/>
        <end position="324"/>
    </location>
</feature>
<dbReference type="SUPFAM" id="SSF51197">
    <property type="entry name" value="Clavaminate synthase-like"/>
    <property type="match status" value="1"/>
</dbReference>
<dbReference type="GO" id="GO:0120091">
    <property type="term" value="F:jasmonic acid hydrolase"/>
    <property type="evidence" value="ECO:0007669"/>
    <property type="project" value="UniProtKB-ARBA"/>
</dbReference>
<gene>
    <name evidence="12" type="primary">At3g11180_1</name>
    <name evidence="12" type="ORF">Zm00014a_035913</name>
</gene>
<reference evidence="12 13" key="1">
    <citation type="journal article" date="2018" name="Nat. Genet.">
        <title>Extensive intraspecific gene order and gene structural variations between Mo17 and other maize genomes.</title>
        <authorList>
            <person name="Sun S."/>
            <person name="Zhou Y."/>
            <person name="Chen J."/>
            <person name="Shi J."/>
            <person name="Zhao H."/>
            <person name="Zhao H."/>
            <person name="Song W."/>
            <person name="Zhang M."/>
            <person name="Cui Y."/>
            <person name="Dong X."/>
            <person name="Liu H."/>
            <person name="Ma X."/>
            <person name="Jiao Y."/>
            <person name="Wang B."/>
            <person name="Wei X."/>
            <person name="Stein J.C."/>
            <person name="Glaubitz J.C."/>
            <person name="Lu F."/>
            <person name="Yu G."/>
            <person name="Liang C."/>
            <person name="Fengler K."/>
            <person name="Li B."/>
            <person name="Rafalski A."/>
            <person name="Schnable P.S."/>
            <person name="Ware D.H."/>
            <person name="Buckler E.S."/>
            <person name="Lai J."/>
        </authorList>
    </citation>
    <scope>NUCLEOTIDE SEQUENCE [LARGE SCALE GENOMIC DNA]</scope>
    <source>
        <strain evidence="13">cv. Missouri 17</strain>
        <tissue evidence="12">Seedling</tissue>
    </source>
</reference>
<evidence type="ECO:0000256" key="10">
    <source>
        <dbReference type="RuleBase" id="RU003682"/>
    </source>
</evidence>
<organism evidence="12 13">
    <name type="scientific">Zea mays</name>
    <name type="common">Maize</name>
    <dbReference type="NCBI Taxonomy" id="4577"/>
    <lineage>
        <taxon>Eukaryota</taxon>
        <taxon>Viridiplantae</taxon>
        <taxon>Streptophyta</taxon>
        <taxon>Embryophyta</taxon>
        <taxon>Tracheophyta</taxon>
        <taxon>Spermatophyta</taxon>
        <taxon>Magnoliopsida</taxon>
        <taxon>Liliopsida</taxon>
        <taxon>Poales</taxon>
        <taxon>Poaceae</taxon>
        <taxon>PACMAD clade</taxon>
        <taxon>Panicoideae</taxon>
        <taxon>Andropogonodae</taxon>
        <taxon>Andropogoneae</taxon>
        <taxon>Tripsacinae</taxon>
        <taxon>Zea</taxon>
    </lineage>
</organism>
<dbReference type="InterPro" id="IPR005123">
    <property type="entry name" value="Oxoglu/Fe-dep_dioxygenase_dom"/>
</dbReference>
<evidence type="ECO:0000256" key="1">
    <source>
        <dbReference type="ARBA" id="ARBA00001954"/>
    </source>
</evidence>
<dbReference type="PRINTS" id="PR00682">
    <property type="entry name" value="IPNSYNTHASE"/>
</dbReference>
<dbReference type="Pfam" id="PF14226">
    <property type="entry name" value="DIOX_N"/>
    <property type="match status" value="1"/>
</dbReference>
<dbReference type="EMBL" id="NCVQ01000102">
    <property type="protein sequence ID" value="PWZ04609.1"/>
    <property type="molecule type" value="Genomic_DNA"/>
</dbReference>
<dbReference type="PANTHER" id="PTHR47991">
    <property type="entry name" value="OXOGLUTARATE/IRON-DEPENDENT DIOXYGENASE"/>
    <property type="match status" value="1"/>
</dbReference>
<evidence type="ECO:0000256" key="9">
    <source>
        <dbReference type="ARBA" id="ARBA00052139"/>
    </source>
</evidence>
<name>A0A3L6D7T0_MAIZE</name>
<keyword evidence="8 10" id="KW-0408">Iron</keyword>
<keyword evidence="12" id="KW-0223">Dioxygenase</keyword>
<evidence type="ECO:0000259" key="11">
    <source>
        <dbReference type="PROSITE" id="PS51471"/>
    </source>
</evidence>
<evidence type="ECO:0000256" key="3">
    <source>
        <dbReference type="ARBA" id="ARBA00008056"/>
    </source>
</evidence>
<dbReference type="GO" id="GO:1900150">
    <property type="term" value="P:regulation of defense response to fungus"/>
    <property type="evidence" value="ECO:0007669"/>
    <property type="project" value="UniProtKB-ARBA"/>
</dbReference>
<dbReference type="GO" id="GO:1900366">
    <property type="term" value="P:negative regulation of defense response to insect"/>
    <property type="evidence" value="ECO:0007669"/>
    <property type="project" value="UniProtKB-ARBA"/>
</dbReference>
<keyword evidence="7 10" id="KW-0560">Oxidoreductase</keyword>
<evidence type="ECO:0000256" key="6">
    <source>
        <dbReference type="ARBA" id="ARBA00022821"/>
    </source>
</evidence>
<proteinExistence type="inferred from homology"/>
<sequence>MHAVGRLVLTLKPAPMTSCFNSGAGWPEPVVRVQAVSDTCGDTIPERYVKPLPERPRLSPASDVGGGRNIPVIDLSMPDVDATSRAVAAACREWGFFQAVNHGVRPELLRGARAAWRGFFKQPAEVRERYANSPSTYEGYGSRLGTAKGGPLDWGDYYFLHLLPSSLKNHEKWPSLPYSLRGTTEEYGEEVLHLCRRVMRLLSSGLGLEAGRLQAAFGGEGGEGACLRINFYPRCPQPELTLGVAGHSDPGGMTMLLVDDHVKGLQVRGPDGQWIIVDPVPDAFIVNIGDQIQVLSNAAYKSVEHRVTVSAAEDRLSMAFFYNPRSDLPIAPMAELVGPGRPALYPEMTFDEYRVFIRQRGLAGKAQLESMQKAAATAADGGRRQLVHQLAATEHIISRASWSVSDA</sequence>
<dbReference type="FunFam" id="2.60.120.330:FF:000008">
    <property type="entry name" value="Jasmonate-regulated gene 21"/>
    <property type="match status" value="1"/>
</dbReference>
<keyword evidence="6" id="KW-0611">Plant defense</keyword>
<dbReference type="InterPro" id="IPR044861">
    <property type="entry name" value="IPNS-like_FE2OG_OXY"/>
</dbReference>
<comment type="cofactor">
    <cofactor evidence="1">
        <name>Fe(2+)</name>
        <dbReference type="ChEBI" id="CHEBI:29033"/>
    </cofactor>
</comment>
<comment type="cofactor">
    <cofactor evidence="2">
        <name>L-ascorbate</name>
        <dbReference type="ChEBI" id="CHEBI:38290"/>
    </cofactor>
</comment>
<dbReference type="Gene3D" id="2.60.120.330">
    <property type="entry name" value="B-lactam Antibiotic, Isopenicillin N Synthase, Chain"/>
    <property type="match status" value="1"/>
</dbReference>
<dbReference type="InterPro" id="IPR026992">
    <property type="entry name" value="DIOX_N"/>
</dbReference>
<dbReference type="Pfam" id="PF03171">
    <property type="entry name" value="2OG-FeII_Oxy"/>
    <property type="match status" value="1"/>
</dbReference>
<keyword evidence="4 10" id="KW-0479">Metal-binding</keyword>
<evidence type="ECO:0000256" key="7">
    <source>
        <dbReference type="ARBA" id="ARBA00023002"/>
    </source>
</evidence>
<evidence type="ECO:0000256" key="8">
    <source>
        <dbReference type="ARBA" id="ARBA00023004"/>
    </source>
</evidence>
<comment type="similarity">
    <text evidence="3 10">Belongs to the iron/ascorbate-dependent oxidoreductase family.</text>
</comment>
<accession>A0A3L6D7T0</accession>
<dbReference type="GO" id="GO:0006952">
    <property type="term" value="P:defense response"/>
    <property type="evidence" value="ECO:0007669"/>
    <property type="project" value="UniProtKB-KW"/>
</dbReference>
<dbReference type="GO" id="GO:0051213">
    <property type="term" value="F:dioxygenase activity"/>
    <property type="evidence" value="ECO:0007669"/>
    <property type="project" value="UniProtKB-KW"/>
</dbReference>
<dbReference type="GO" id="GO:0046872">
    <property type="term" value="F:metal ion binding"/>
    <property type="evidence" value="ECO:0007669"/>
    <property type="project" value="UniProtKB-KW"/>
</dbReference>
<dbReference type="GO" id="GO:2000022">
    <property type="term" value="P:regulation of jasmonic acid mediated signaling pathway"/>
    <property type="evidence" value="ECO:0007669"/>
    <property type="project" value="UniProtKB-ARBA"/>
</dbReference>
<dbReference type="PROSITE" id="PS51471">
    <property type="entry name" value="FE2OG_OXY"/>
    <property type="match status" value="1"/>
</dbReference>
<evidence type="ECO:0000256" key="5">
    <source>
        <dbReference type="ARBA" id="ARBA00022819"/>
    </source>
</evidence>